<dbReference type="NCBIfam" id="NF038214">
    <property type="entry name" value="IS21_help_AAA"/>
    <property type="match status" value="1"/>
</dbReference>
<dbReference type="PANTHER" id="PTHR30050">
    <property type="entry name" value="CHROMOSOMAL REPLICATION INITIATOR PROTEIN DNAA"/>
    <property type="match status" value="1"/>
</dbReference>
<organism evidence="4 5">
    <name type="scientific">Planococcus antarcticus DSM 14505</name>
    <dbReference type="NCBI Taxonomy" id="1185653"/>
    <lineage>
        <taxon>Bacteria</taxon>
        <taxon>Bacillati</taxon>
        <taxon>Bacillota</taxon>
        <taxon>Bacilli</taxon>
        <taxon>Bacillales</taxon>
        <taxon>Caryophanaceae</taxon>
        <taxon>Planococcus</taxon>
    </lineage>
</organism>
<sequence length="247" mass="28519">MTIESTITKLNEMRLNAIADTYYNQMNDPQYRELSFEDRFNLLIDSEYIRRKNNKLDRLIRTANFRMPGACIEDIHYYEDRKLDRTTILRLASCNYIGEKQNVILKGASGNGKSYLACAFGVSACRNGYTAKYMRLPELLDELALARLNGTYQKIMKAYRKVNLLILDEWLLVSLTEHEARDVLEIVESRYQNASTIFCSQFEPGGWYEQIGEATLADAILDRVIHSSHSIFIDGKISMRERLGIQS</sequence>
<evidence type="ECO:0000256" key="1">
    <source>
        <dbReference type="ARBA" id="ARBA00022741"/>
    </source>
</evidence>
<dbReference type="InterPro" id="IPR027417">
    <property type="entry name" value="P-loop_NTPase"/>
</dbReference>
<dbReference type="InterPro" id="IPR047661">
    <property type="entry name" value="IstB"/>
</dbReference>
<reference evidence="4" key="1">
    <citation type="submission" date="2016-10" db="EMBL/GenBank/DDBJ databases">
        <authorList>
            <person name="See-Too W.S."/>
        </authorList>
    </citation>
    <scope>NUCLEOTIDE SEQUENCE</scope>
    <source>
        <strain evidence="4">DSM 14505</strain>
    </source>
</reference>
<keyword evidence="2" id="KW-0067">ATP-binding</keyword>
<dbReference type="RefSeq" id="WP_065536433.1">
    <property type="nucleotide sequence ID" value="NZ_CP016534.2"/>
</dbReference>
<evidence type="ECO:0000259" key="3">
    <source>
        <dbReference type="Pfam" id="PF01695"/>
    </source>
</evidence>
<dbReference type="InterPro" id="IPR002611">
    <property type="entry name" value="IstB_ATP-bd"/>
</dbReference>
<proteinExistence type="predicted"/>
<name>A0ABN4RD23_9BACL</name>
<evidence type="ECO:0000313" key="4">
    <source>
        <dbReference type="EMBL" id="ANU09622.1"/>
    </source>
</evidence>
<keyword evidence="5" id="KW-1185">Reference proteome</keyword>
<dbReference type="SUPFAM" id="SSF52540">
    <property type="entry name" value="P-loop containing nucleoside triphosphate hydrolases"/>
    <property type="match status" value="1"/>
</dbReference>
<protein>
    <submittedName>
        <fullName evidence="4">AAA family ATPase</fullName>
    </submittedName>
</protein>
<evidence type="ECO:0000313" key="5">
    <source>
        <dbReference type="Proteomes" id="UP000092661"/>
    </source>
</evidence>
<dbReference type="Gene3D" id="3.40.50.300">
    <property type="entry name" value="P-loop containing nucleotide triphosphate hydrolases"/>
    <property type="match status" value="1"/>
</dbReference>
<dbReference type="Pfam" id="PF01695">
    <property type="entry name" value="IstB_IS21"/>
    <property type="match status" value="1"/>
</dbReference>
<keyword evidence="1" id="KW-0547">Nucleotide-binding</keyword>
<gene>
    <name evidence="4" type="ORF">BBH88_04585</name>
</gene>
<dbReference type="PANTHER" id="PTHR30050:SF4">
    <property type="entry name" value="ATP-BINDING PROTEIN RV3427C IN INSERTION SEQUENCE-RELATED"/>
    <property type="match status" value="1"/>
</dbReference>
<accession>A0ABN4RD23</accession>
<dbReference type="PIRSF" id="PIRSF003073">
    <property type="entry name" value="DNAC_TnpB_IstB"/>
    <property type="match status" value="1"/>
</dbReference>
<dbReference type="EMBL" id="CP016534">
    <property type="protein sequence ID" value="ANU09622.1"/>
    <property type="molecule type" value="Genomic_DNA"/>
</dbReference>
<dbReference type="InterPro" id="IPR028350">
    <property type="entry name" value="DNAC/IstB-like"/>
</dbReference>
<feature type="domain" description="IstB-like ATP-binding" evidence="3">
    <location>
        <begin position="8"/>
        <end position="242"/>
    </location>
</feature>
<evidence type="ECO:0000256" key="2">
    <source>
        <dbReference type="ARBA" id="ARBA00022840"/>
    </source>
</evidence>
<dbReference type="Proteomes" id="UP000092661">
    <property type="component" value="Chromosome"/>
</dbReference>